<protein>
    <submittedName>
        <fullName evidence="2">Uncharacterized protein</fullName>
    </submittedName>
</protein>
<feature type="region of interest" description="Disordered" evidence="1">
    <location>
        <begin position="48"/>
        <end position="77"/>
    </location>
</feature>
<sequence length="77" mass="8367">MEENRWGGVEGVGGDRERWMGRGLFGGVVWGGVSHKYRSGVRLSRLSTSPGPSYTKQINSTAYNLNTSPPHTGPLGY</sequence>
<dbReference type="AlphaFoldDB" id="A0A5B7G6A7"/>
<gene>
    <name evidence="2" type="ORF">E2C01_048390</name>
</gene>
<accession>A0A5B7G6A7</accession>
<keyword evidence="3" id="KW-1185">Reference proteome</keyword>
<dbReference type="EMBL" id="VSRR010012380">
    <property type="protein sequence ID" value="MPC54472.1"/>
    <property type="molecule type" value="Genomic_DNA"/>
</dbReference>
<evidence type="ECO:0000313" key="3">
    <source>
        <dbReference type="Proteomes" id="UP000324222"/>
    </source>
</evidence>
<reference evidence="2 3" key="1">
    <citation type="submission" date="2019-05" db="EMBL/GenBank/DDBJ databases">
        <title>Another draft genome of Portunus trituberculatus and its Hox gene families provides insights of decapod evolution.</title>
        <authorList>
            <person name="Jeong J.-H."/>
            <person name="Song I."/>
            <person name="Kim S."/>
            <person name="Choi T."/>
            <person name="Kim D."/>
            <person name="Ryu S."/>
            <person name="Kim W."/>
        </authorList>
    </citation>
    <scope>NUCLEOTIDE SEQUENCE [LARGE SCALE GENOMIC DNA]</scope>
    <source>
        <tissue evidence="2">Muscle</tissue>
    </source>
</reference>
<evidence type="ECO:0000313" key="2">
    <source>
        <dbReference type="EMBL" id="MPC54472.1"/>
    </source>
</evidence>
<evidence type="ECO:0000256" key="1">
    <source>
        <dbReference type="SAM" id="MobiDB-lite"/>
    </source>
</evidence>
<organism evidence="2 3">
    <name type="scientific">Portunus trituberculatus</name>
    <name type="common">Swimming crab</name>
    <name type="synonym">Neptunus trituberculatus</name>
    <dbReference type="NCBI Taxonomy" id="210409"/>
    <lineage>
        <taxon>Eukaryota</taxon>
        <taxon>Metazoa</taxon>
        <taxon>Ecdysozoa</taxon>
        <taxon>Arthropoda</taxon>
        <taxon>Crustacea</taxon>
        <taxon>Multicrustacea</taxon>
        <taxon>Malacostraca</taxon>
        <taxon>Eumalacostraca</taxon>
        <taxon>Eucarida</taxon>
        <taxon>Decapoda</taxon>
        <taxon>Pleocyemata</taxon>
        <taxon>Brachyura</taxon>
        <taxon>Eubrachyura</taxon>
        <taxon>Portunoidea</taxon>
        <taxon>Portunidae</taxon>
        <taxon>Portuninae</taxon>
        <taxon>Portunus</taxon>
    </lineage>
</organism>
<proteinExistence type="predicted"/>
<dbReference type="Proteomes" id="UP000324222">
    <property type="component" value="Unassembled WGS sequence"/>
</dbReference>
<name>A0A5B7G6A7_PORTR</name>
<comment type="caution">
    <text evidence="2">The sequence shown here is derived from an EMBL/GenBank/DDBJ whole genome shotgun (WGS) entry which is preliminary data.</text>
</comment>
<feature type="compositionally biased region" description="Polar residues" evidence="1">
    <location>
        <begin position="48"/>
        <end position="70"/>
    </location>
</feature>